<dbReference type="SUPFAM" id="SSF53335">
    <property type="entry name" value="S-adenosyl-L-methionine-dependent methyltransferases"/>
    <property type="match status" value="1"/>
</dbReference>
<gene>
    <name evidence="2" type="ORF">AVDCRST_MAG18-4447</name>
</gene>
<evidence type="ECO:0000313" key="2">
    <source>
        <dbReference type="EMBL" id="CAA9588768.1"/>
    </source>
</evidence>
<dbReference type="EMBL" id="CADCWN010000355">
    <property type="protein sequence ID" value="CAA9588768.1"/>
    <property type="molecule type" value="Genomic_DNA"/>
</dbReference>
<dbReference type="PANTHER" id="PTHR43464:SF83">
    <property type="entry name" value="MALONYL-[ACYL-CARRIER PROTEIN] O-METHYLTRANSFERASE"/>
    <property type="match status" value="1"/>
</dbReference>
<reference evidence="2" key="1">
    <citation type="submission" date="2020-02" db="EMBL/GenBank/DDBJ databases">
        <authorList>
            <person name="Meier V. D."/>
        </authorList>
    </citation>
    <scope>NUCLEOTIDE SEQUENCE</scope>
    <source>
        <strain evidence="2">AVDCRST_MAG18</strain>
    </source>
</reference>
<dbReference type="InterPro" id="IPR029063">
    <property type="entry name" value="SAM-dependent_MTases_sf"/>
</dbReference>
<accession>A0A6J4VTQ9</accession>
<sequence>MPGITVVATSDAVRTTQESGSAREEHLAALVDRWTAHMRWRADFAGWRERRLWQERYQADRLRQIEEFCGSVTGRRVLDLGCGMGGLVVALRQAGARAVGHDPNRAYGAICALRAARYDLPLPFVTATGEALPFEEGAFDIVVCLDVLEHAESLERTLAEIARVLAPGGHAIVTATNRLVFRDPHYHLRGINWLPRPWAEAIIRRRGRGKEASAFGDRQALSAMHYVTFRGFVARCLALGFVAEDTRERRVRSGPLPQGTRFAGPIARLRRLGLATLAYRLYRTFFLGTFEIHLGKTRNGECGTRNERGCDDRAGTTR</sequence>
<dbReference type="GO" id="GO:0008757">
    <property type="term" value="F:S-adenosylmethionine-dependent methyltransferase activity"/>
    <property type="evidence" value="ECO:0007669"/>
    <property type="project" value="InterPro"/>
</dbReference>
<organism evidence="2">
    <name type="scientific">uncultured Thermomicrobiales bacterium</name>
    <dbReference type="NCBI Taxonomy" id="1645740"/>
    <lineage>
        <taxon>Bacteria</taxon>
        <taxon>Pseudomonadati</taxon>
        <taxon>Thermomicrobiota</taxon>
        <taxon>Thermomicrobia</taxon>
        <taxon>Thermomicrobiales</taxon>
        <taxon>environmental samples</taxon>
    </lineage>
</organism>
<evidence type="ECO:0000259" key="1">
    <source>
        <dbReference type="Pfam" id="PF08241"/>
    </source>
</evidence>
<dbReference type="PANTHER" id="PTHR43464">
    <property type="entry name" value="METHYLTRANSFERASE"/>
    <property type="match status" value="1"/>
</dbReference>
<dbReference type="InterPro" id="IPR013216">
    <property type="entry name" value="Methyltransf_11"/>
</dbReference>
<name>A0A6J4VTQ9_9BACT</name>
<dbReference type="AlphaFoldDB" id="A0A6J4VTQ9"/>
<proteinExistence type="predicted"/>
<dbReference type="Gene3D" id="3.40.50.150">
    <property type="entry name" value="Vaccinia Virus protein VP39"/>
    <property type="match status" value="1"/>
</dbReference>
<dbReference type="CDD" id="cd02440">
    <property type="entry name" value="AdoMet_MTases"/>
    <property type="match status" value="1"/>
</dbReference>
<protein>
    <recommendedName>
        <fullName evidence="1">Methyltransferase type 11 domain-containing protein</fullName>
    </recommendedName>
</protein>
<feature type="domain" description="Methyltransferase type 11" evidence="1">
    <location>
        <begin position="78"/>
        <end position="173"/>
    </location>
</feature>
<dbReference type="Pfam" id="PF08241">
    <property type="entry name" value="Methyltransf_11"/>
    <property type="match status" value="1"/>
</dbReference>